<dbReference type="HOGENOM" id="CLU_1486502_0_0_7"/>
<dbReference type="AlphaFoldDB" id="E4U1D8"/>
<dbReference type="EMBL" id="CP002355">
    <property type="protein sequence ID" value="ADR34475.1"/>
    <property type="molecule type" value="Genomic_DNA"/>
</dbReference>
<protein>
    <submittedName>
        <fullName evidence="1">Uncharacterized protein</fullName>
    </submittedName>
</protein>
<accession>E4U1D8</accession>
<evidence type="ECO:0000313" key="2">
    <source>
        <dbReference type="Proteomes" id="UP000008721"/>
    </source>
</evidence>
<sequence length="181" mass="20657">MNVASVSSHTATTPFSATKDESVDQNYAALIAQFYNVEEYKSRDEISSDDTELQKFKDDLITKGAAIFLKDLNEEKIDALVEEYRQKLLKEKESNPDQPMDINQMVSDFRKQLLKEMMEAQKAEQQDKNNQAATLTSSDILENIKNVKSDDKKSAQNTIGFLEQMLNPNHSDTRKRSDIIN</sequence>
<organism evidence="1 2">
    <name type="scientific">Sulfuricurvum kujiense (strain ATCC BAA-921 / DSM 16994 / JCM 11577 / YK-1)</name>
    <dbReference type="NCBI Taxonomy" id="709032"/>
    <lineage>
        <taxon>Bacteria</taxon>
        <taxon>Pseudomonadati</taxon>
        <taxon>Campylobacterota</taxon>
        <taxon>Epsilonproteobacteria</taxon>
        <taxon>Campylobacterales</taxon>
        <taxon>Sulfurimonadaceae</taxon>
        <taxon>Sulfuricurvum</taxon>
    </lineage>
</organism>
<keyword evidence="2" id="KW-1185">Reference proteome</keyword>
<gene>
    <name evidence="1" type="ordered locus">Sulku_1815</name>
</gene>
<dbReference type="OrthoDB" id="5365754at2"/>
<name>E4U1D8_SULKY</name>
<dbReference type="KEGG" id="sku:Sulku_1815"/>
<proteinExistence type="predicted"/>
<dbReference type="STRING" id="709032.Sulku_1815"/>
<dbReference type="Proteomes" id="UP000008721">
    <property type="component" value="Chromosome"/>
</dbReference>
<dbReference type="RefSeq" id="WP_013460672.1">
    <property type="nucleotide sequence ID" value="NC_014762.1"/>
</dbReference>
<reference evidence="1 2" key="1">
    <citation type="journal article" date="2012" name="Stand. Genomic Sci.">
        <title>Complete genome sequence of the sulfur compounds oxidizing chemolithoautotroph Sulfuricurvum kujiense type strain (YK-1(T)).</title>
        <authorList>
            <person name="Han C."/>
            <person name="Kotsyurbenko O."/>
            <person name="Chertkov O."/>
            <person name="Held B."/>
            <person name="Lapidus A."/>
            <person name="Nolan M."/>
            <person name="Lucas S."/>
            <person name="Hammon N."/>
            <person name="Deshpande S."/>
            <person name="Cheng J.F."/>
            <person name="Tapia R."/>
            <person name="Goodwin L.A."/>
            <person name="Pitluck S."/>
            <person name="Liolios K."/>
            <person name="Pagani I."/>
            <person name="Ivanova N."/>
            <person name="Mavromatis K."/>
            <person name="Mikhailova N."/>
            <person name="Pati A."/>
            <person name="Chen A."/>
            <person name="Palaniappan K."/>
            <person name="Land M."/>
            <person name="Hauser L."/>
            <person name="Chang Y.J."/>
            <person name="Jeffries C.D."/>
            <person name="Brambilla E.M."/>
            <person name="Rohde M."/>
            <person name="Spring S."/>
            <person name="Sikorski J."/>
            <person name="Goker M."/>
            <person name="Woyke T."/>
            <person name="Bristow J."/>
            <person name="Eisen J.A."/>
            <person name="Markowitz V."/>
            <person name="Hugenholtz P."/>
            <person name="Kyrpides N.C."/>
            <person name="Klenk H.P."/>
            <person name="Detter J.C."/>
        </authorList>
    </citation>
    <scope>NUCLEOTIDE SEQUENCE [LARGE SCALE GENOMIC DNA]</scope>
    <source>
        <strain evidence="2">ATCC BAA-921 / DSM 16994 / JCM 11577 / YK-1</strain>
    </source>
</reference>
<evidence type="ECO:0000313" key="1">
    <source>
        <dbReference type="EMBL" id="ADR34475.1"/>
    </source>
</evidence>